<feature type="coiled-coil region" evidence="1">
    <location>
        <begin position="211"/>
        <end position="302"/>
    </location>
</feature>
<accession>A0A9Q1FH21</accession>
<evidence type="ECO:0000256" key="1">
    <source>
        <dbReference type="SAM" id="Coils"/>
    </source>
</evidence>
<feature type="region of interest" description="Disordered" evidence="2">
    <location>
        <begin position="432"/>
        <end position="473"/>
    </location>
</feature>
<dbReference type="InterPro" id="IPR052593">
    <property type="entry name" value="MT-associated_AKAP9-binding"/>
</dbReference>
<proteinExistence type="predicted"/>
<feature type="compositionally biased region" description="Basic and acidic residues" evidence="2">
    <location>
        <begin position="453"/>
        <end position="465"/>
    </location>
</feature>
<evidence type="ECO:0000313" key="4">
    <source>
        <dbReference type="Proteomes" id="UP001152622"/>
    </source>
</evidence>
<keyword evidence="1" id="KW-0175">Coiled coil</keyword>
<dbReference type="GO" id="GO:0005794">
    <property type="term" value="C:Golgi apparatus"/>
    <property type="evidence" value="ECO:0007669"/>
    <property type="project" value="TreeGrafter"/>
</dbReference>
<dbReference type="GO" id="GO:0005813">
    <property type="term" value="C:centrosome"/>
    <property type="evidence" value="ECO:0007669"/>
    <property type="project" value="TreeGrafter"/>
</dbReference>
<name>A0A9Q1FH21_SYNKA</name>
<feature type="coiled-coil region" evidence="1">
    <location>
        <begin position="127"/>
        <end position="161"/>
    </location>
</feature>
<dbReference type="GO" id="GO:0060090">
    <property type="term" value="F:molecular adaptor activity"/>
    <property type="evidence" value="ECO:0007669"/>
    <property type="project" value="TreeGrafter"/>
</dbReference>
<evidence type="ECO:0000313" key="3">
    <source>
        <dbReference type="EMBL" id="KAJ8357868.1"/>
    </source>
</evidence>
<protein>
    <submittedName>
        <fullName evidence="3">Uncharacterized protein</fullName>
    </submittedName>
</protein>
<keyword evidence="4" id="KW-1185">Reference proteome</keyword>
<dbReference type="AlphaFoldDB" id="A0A9Q1FH21"/>
<dbReference type="PANTHER" id="PTHR46501:SF10">
    <property type="entry name" value="CENTROSOMIN"/>
    <property type="match status" value="1"/>
</dbReference>
<dbReference type="Proteomes" id="UP001152622">
    <property type="component" value="Chromosome 6"/>
</dbReference>
<dbReference type="GO" id="GO:1903358">
    <property type="term" value="P:regulation of Golgi organization"/>
    <property type="evidence" value="ECO:0007669"/>
    <property type="project" value="TreeGrafter"/>
</dbReference>
<dbReference type="EMBL" id="JAINUF010000006">
    <property type="protein sequence ID" value="KAJ8357868.1"/>
    <property type="molecule type" value="Genomic_DNA"/>
</dbReference>
<organism evidence="3 4">
    <name type="scientific">Synaphobranchus kaupii</name>
    <name type="common">Kaup's arrowtooth eel</name>
    <dbReference type="NCBI Taxonomy" id="118154"/>
    <lineage>
        <taxon>Eukaryota</taxon>
        <taxon>Metazoa</taxon>
        <taxon>Chordata</taxon>
        <taxon>Craniata</taxon>
        <taxon>Vertebrata</taxon>
        <taxon>Euteleostomi</taxon>
        <taxon>Actinopterygii</taxon>
        <taxon>Neopterygii</taxon>
        <taxon>Teleostei</taxon>
        <taxon>Anguilliformes</taxon>
        <taxon>Synaphobranchidae</taxon>
        <taxon>Synaphobranchus</taxon>
    </lineage>
</organism>
<dbReference type="GO" id="GO:0007098">
    <property type="term" value="P:centrosome cycle"/>
    <property type="evidence" value="ECO:0007669"/>
    <property type="project" value="TreeGrafter"/>
</dbReference>
<evidence type="ECO:0000256" key="2">
    <source>
        <dbReference type="SAM" id="MobiDB-lite"/>
    </source>
</evidence>
<dbReference type="PANTHER" id="PTHR46501">
    <property type="entry name" value="MYOMEGALIN"/>
    <property type="match status" value="1"/>
</dbReference>
<gene>
    <name evidence="3" type="ORF">SKAU_G00206620</name>
</gene>
<dbReference type="OrthoDB" id="10443031at2759"/>
<sequence>MCSCCQGHRSGRQLGPFVPGQVPWGGLDVLSSEDSLELVHVEDVFEHIHLSKEELEAGLCGSLREKDIVISHMQAELNRRFEDLENLQAGQKKQHQALHDVRVAFEKALQELEVNSSQVLKQNVTAISHLQEALQRKSGDVEEMEKLLAAANKEMVLMDLQFTEHEAKFKDQAAKGQSLTSTLEEKDRELQSLQALEKGRDLELLNANAVFEEAMQELESHTSRVLKEREEAISQLHEAMKNDTQDMEELQNLLVEAREETAHKEMLLSESEVKLGGQVAEVQNLTTTLQEKDQELQKLQSVHKRRDLEIHNVRVAFEKAVQELEANTSCVLRENEMILSQLQGALNRKAEDLEDLPNLLVGTARNELPFPQHEVLMEDPRAKGQYLITTLQEKDPKLQHKVELQGLWRYEEMLEASDHLCKEATESRKYPVTDAEKESWWGNRGSESAGLKSFDEEGGDGRGGSEEDSGPPALWYAAASSEAAVCAGKFCHNHDWDNCATWWQILEGKETAKAGRHQKEDLAKTLRAKIHLKVKNGHTVKYNVNTSP</sequence>
<dbReference type="GO" id="GO:0090063">
    <property type="term" value="P:positive regulation of microtubule nucleation"/>
    <property type="evidence" value="ECO:0007669"/>
    <property type="project" value="TreeGrafter"/>
</dbReference>
<comment type="caution">
    <text evidence="3">The sequence shown here is derived from an EMBL/GenBank/DDBJ whole genome shotgun (WGS) entry which is preliminary data.</text>
</comment>
<reference evidence="3" key="1">
    <citation type="journal article" date="2023" name="Science">
        <title>Genome structures resolve the early diversification of teleost fishes.</title>
        <authorList>
            <person name="Parey E."/>
            <person name="Louis A."/>
            <person name="Montfort J."/>
            <person name="Bouchez O."/>
            <person name="Roques C."/>
            <person name="Iampietro C."/>
            <person name="Lluch J."/>
            <person name="Castinel A."/>
            <person name="Donnadieu C."/>
            <person name="Desvignes T."/>
            <person name="Floi Bucao C."/>
            <person name="Jouanno E."/>
            <person name="Wen M."/>
            <person name="Mejri S."/>
            <person name="Dirks R."/>
            <person name="Jansen H."/>
            <person name="Henkel C."/>
            <person name="Chen W.J."/>
            <person name="Zahm M."/>
            <person name="Cabau C."/>
            <person name="Klopp C."/>
            <person name="Thompson A.W."/>
            <person name="Robinson-Rechavi M."/>
            <person name="Braasch I."/>
            <person name="Lecointre G."/>
            <person name="Bobe J."/>
            <person name="Postlethwait J.H."/>
            <person name="Berthelot C."/>
            <person name="Roest Crollius H."/>
            <person name="Guiguen Y."/>
        </authorList>
    </citation>
    <scope>NUCLEOTIDE SEQUENCE</scope>
    <source>
        <strain evidence="3">WJC10195</strain>
    </source>
</reference>